<dbReference type="GO" id="GO:1990281">
    <property type="term" value="C:efflux pump complex"/>
    <property type="evidence" value="ECO:0007669"/>
    <property type="project" value="TreeGrafter"/>
</dbReference>
<gene>
    <name evidence="9" type="ORF">KQP68_09620</name>
</gene>
<evidence type="ECO:0000256" key="6">
    <source>
        <dbReference type="ARBA" id="ARBA00023136"/>
    </source>
</evidence>
<evidence type="ECO:0000256" key="4">
    <source>
        <dbReference type="ARBA" id="ARBA00022452"/>
    </source>
</evidence>
<evidence type="ECO:0000313" key="10">
    <source>
        <dbReference type="Proteomes" id="UP001156218"/>
    </source>
</evidence>
<sequence length="448" mass="50325">MNRLKRLTGKKMLLTAMALCAFGFAKAQTEQTTQNTLTLTLDKALEIALDENPTIKVAAEEIALKKVASKEAWQSLLPEASLNGSLDHTIKAAEMKLNDMSFKMGQDGTNTANAGLSINLPLFAPAVYRAMSMTKTDIELAVEKSRASELDLINQVTKAYYQLMLAQDSYEVLQGSYKLAEDNFNVVNAKYQQGAVSEFDKISAEVQMRSIKPNVISAANAVTLAKLQLKVLMGITADVDIKTDDNLTNYESMLFANQLKEEDMSLENNTTMKQFELNMKLLEKNVKSLKTNFMPTLSMSFSYQYQSLYNPNINFFDYTWSNSSSLMFNLSIPLYRASNFTKVKSARIQMRQLDWNRIDTERKLNMQVVSYRNNMTASSEQVVSNKENVMQAEKAVQIAGKRYEVGKGTVLELNSSQVSLTQAQLTYNQSIYDYLVSKADLDQVLGKQ</sequence>
<evidence type="ECO:0000256" key="2">
    <source>
        <dbReference type="ARBA" id="ARBA00007613"/>
    </source>
</evidence>
<dbReference type="InterPro" id="IPR003423">
    <property type="entry name" value="OMP_efflux"/>
</dbReference>
<comment type="similarity">
    <text evidence="2">Belongs to the outer membrane factor (OMF) (TC 1.B.17) family.</text>
</comment>
<evidence type="ECO:0000256" key="3">
    <source>
        <dbReference type="ARBA" id="ARBA00022448"/>
    </source>
</evidence>
<evidence type="ECO:0000256" key="5">
    <source>
        <dbReference type="ARBA" id="ARBA00022692"/>
    </source>
</evidence>
<proteinExistence type="inferred from homology"/>
<keyword evidence="7" id="KW-0998">Cell outer membrane</keyword>
<keyword evidence="3" id="KW-0813">Transport</keyword>
<keyword evidence="6" id="KW-0472">Membrane</keyword>
<dbReference type="GO" id="GO:0015288">
    <property type="term" value="F:porin activity"/>
    <property type="evidence" value="ECO:0007669"/>
    <property type="project" value="TreeGrafter"/>
</dbReference>
<dbReference type="PANTHER" id="PTHR30026">
    <property type="entry name" value="OUTER MEMBRANE PROTEIN TOLC"/>
    <property type="match status" value="1"/>
</dbReference>
<accession>A0A139KCZ5</accession>
<feature type="chain" id="PRO_5014530952" evidence="8">
    <location>
        <begin position="28"/>
        <end position="448"/>
    </location>
</feature>
<dbReference type="Gene3D" id="1.20.1600.10">
    <property type="entry name" value="Outer membrane efflux proteins (OEP)"/>
    <property type="match status" value="1"/>
</dbReference>
<dbReference type="SUPFAM" id="SSF56954">
    <property type="entry name" value="Outer membrane efflux proteins (OEP)"/>
    <property type="match status" value="1"/>
</dbReference>
<dbReference type="AlphaFoldDB" id="A0A139KCZ5"/>
<protein>
    <submittedName>
        <fullName evidence="9">TolC family protein</fullName>
    </submittedName>
</protein>
<dbReference type="GO" id="GO:0009279">
    <property type="term" value="C:cell outer membrane"/>
    <property type="evidence" value="ECO:0007669"/>
    <property type="project" value="UniProtKB-SubCell"/>
</dbReference>
<keyword evidence="8" id="KW-0732">Signal</keyword>
<evidence type="ECO:0000256" key="8">
    <source>
        <dbReference type="SAM" id="SignalP"/>
    </source>
</evidence>
<keyword evidence="5" id="KW-0812">Transmembrane</keyword>
<dbReference type="Pfam" id="PF02321">
    <property type="entry name" value="OEP"/>
    <property type="match status" value="2"/>
</dbReference>
<dbReference type="InterPro" id="IPR051906">
    <property type="entry name" value="TolC-like"/>
</dbReference>
<evidence type="ECO:0000256" key="7">
    <source>
        <dbReference type="ARBA" id="ARBA00023237"/>
    </source>
</evidence>
<name>A0A139KCZ5_BACT4</name>
<dbReference type="EMBL" id="CP083680">
    <property type="protein sequence ID" value="UYU68509.1"/>
    <property type="molecule type" value="Genomic_DNA"/>
</dbReference>
<evidence type="ECO:0000313" key="9">
    <source>
        <dbReference type="EMBL" id="UYU68509.1"/>
    </source>
</evidence>
<keyword evidence="4" id="KW-1134">Transmembrane beta strand</keyword>
<evidence type="ECO:0000256" key="1">
    <source>
        <dbReference type="ARBA" id="ARBA00004442"/>
    </source>
</evidence>
<comment type="subcellular location">
    <subcellularLocation>
        <location evidence="1">Cell outer membrane</location>
    </subcellularLocation>
</comment>
<dbReference type="PANTHER" id="PTHR30026:SF20">
    <property type="entry name" value="OUTER MEMBRANE PROTEIN TOLC"/>
    <property type="match status" value="1"/>
</dbReference>
<feature type="signal peptide" evidence="8">
    <location>
        <begin position="1"/>
        <end position="27"/>
    </location>
</feature>
<dbReference type="Proteomes" id="UP001156218">
    <property type="component" value="Chromosome"/>
</dbReference>
<dbReference type="RefSeq" id="WP_016268828.1">
    <property type="nucleotide sequence ID" value="NZ_CAXKYD010000023.1"/>
</dbReference>
<reference evidence="9 10" key="1">
    <citation type="submission" date="2021-06" db="EMBL/GenBank/DDBJ databases">
        <title>Interrogation of the integrated mobile genetic elements in gut-associated Bacteroides with a consensus prediction approach.</title>
        <authorList>
            <person name="Campbell D.E."/>
            <person name="Leigh J.R."/>
            <person name="Kim T."/>
            <person name="England W."/>
            <person name="Whitaker R.J."/>
            <person name="Degnan P.H."/>
        </authorList>
    </citation>
    <scope>NUCLEOTIDE SEQUENCE [LARGE SCALE GENOMIC DNA]</scope>
    <source>
        <strain evidence="9 10">WAL8669</strain>
    </source>
</reference>
<dbReference type="GO" id="GO:0015562">
    <property type="term" value="F:efflux transmembrane transporter activity"/>
    <property type="evidence" value="ECO:0007669"/>
    <property type="project" value="InterPro"/>
</dbReference>
<organism evidence="9 10">
    <name type="scientific">Bacteroides thetaiotaomicron</name>
    <dbReference type="NCBI Taxonomy" id="818"/>
    <lineage>
        <taxon>Bacteria</taxon>
        <taxon>Pseudomonadati</taxon>
        <taxon>Bacteroidota</taxon>
        <taxon>Bacteroidia</taxon>
        <taxon>Bacteroidales</taxon>
        <taxon>Bacteroidaceae</taxon>
        <taxon>Bacteroides</taxon>
    </lineage>
</organism>